<gene>
    <name evidence="2" type="ORF">BJ875DRAFT_340548</name>
</gene>
<accession>A0A9P7Y828</accession>
<dbReference type="Pfam" id="PF09729">
    <property type="entry name" value="Gti1_Pac2"/>
    <property type="match status" value="1"/>
</dbReference>
<keyword evidence="3" id="KW-1185">Reference proteome</keyword>
<name>A0A9P7Y828_9HELO</name>
<feature type="non-terminal residue" evidence="2">
    <location>
        <position position="84"/>
    </location>
</feature>
<protein>
    <submittedName>
        <fullName evidence="2">Uncharacterized protein</fullName>
    </submittedName>
</protein>
<evidence type="ECO:0000313" key="3">
    <source>
        <dbReference type="Proteomes" id="UP000824998"/>
    </source>
</evidence>
<comment type="similarity">
    <text evidence="1">Belongs to the MIT1/WOR1 family.</text>
</comment>
<evidence type="ECO:0000313" key="2">
    <source>
        <dbReference type="EMBL" id="KAG9228849.1"/>
    </source>
</evidence>
<dbReference type="PANTHER" id="PTHR28027:SF2">
    <property type="entry name" value="TRANSCRIPTIONAL REGULATOR MIT1"/>
    <property type="match status" value="1"/>
</dbReference>
<feature type="non-terminal residue" evidence="2">
    <location>
        <position position="1"/>
    </location>
</feature>
<sequence length="84" mass="9497">SSSMKRWTNGVPWSSSRILGNFLVYRELERPFPPCEKKQSKRSPGIKTSGGFKEEGLVKKSIGVTVSRVSHHLVSYYIVPDIMN</sequence>
<dbReference type="EMBL" id="MU251852">
    <property type="protein sequence ID" value="KAG9228849.1"/>
    <property type="molecule type" value="Genomic_DNA"/>
</dbReference>
<comment type="caution">
    <text evidence="2">The sequence shown here is derived from an EMBL/GenBank/DDBJ whole genome shotgun (WGS) entry which is preliminary data.</text>
</comment>
<dbReference type="PANTHER" id="PTHR28027">
    <property type="entry name" value="TRANSCRIPTIONAL REGULATOR MIT1"/>
    <property type="match status" value="1"/>
</dbReference>
<dbReference type="AlphaFoldDB" id="A0A9P7Y828"/>
<dbReference type="GO" id="GO:0003677">
    <property type="term" value="F:DNA binding"/>
    <property type="evidence" value="ECO:0007669"/>
    <property type="project" value="TreeGrafter"/>
</dbReference>
<organism evidence="2 3">
    <name type="scientific">Amylocarpus encephaloides</name>
    <dbReference type="NCBI Taxonomy" id="45428"/>
    <lineage>
        <taxon>Eukaryota</taxon>
        <taxon>Fungi</taxon>
        <taxon>Dikarya</taxon>
        <taxon>Ascomycota</taxon>
        <taxon>Pezizomycotina</taxon>
        <taxon>Leotiomycetes</taxon>
        <taxon>Helotiales</taxon>
        <taxon>Helotiales incertae sedis</taxon>
        <taxon>Amylocarpus</taxon>
    </lineage>
</organism>
<dbReference type="OrthoDB" id="5319641at2759"/>
<reference evidence="2" key="1">
    <citation type="journal article" date="2021" name="IMA Fungus">
        <title>Genomic characterization of three marine fungi, including Emericellopsis atlantica sp. nov. with signatures of a generalist lifestyle and marine biomass degradation.</title>
        <authorList>
            <person name="Hagestad O.C."/>
            <person name="Hou L."/>
            <person name="Andersen J.H."/>
            <person name="Hansen E.H."/>
            <person name="Altermark B."/>
            <person name="Li C."/>
            <person name="Kuhnert E."/>
            <person name="Cox R.J."/>
            <person name="Crous P.W."/>
            <person name="Spatafora J.W."/>
            <person name="Lail K."/>
            <person name="Amirebrahimi M."/>
            <person name="Lipzen A."/>
            <person name="Pangilinan J."/>
            <person name="Andreopoulos W."/>
            <person name="Hayes R.D."/>
            <person name="Ng V."/>
            <person name="Grigoriev I.V."/>
            <person name="Jackson S.A."/>
            <person name="Sutton T.D.S."/>
            <person name="Dobson A.D.W."/>
            <person name="Rama T."/>
        </authorList>
    </citation>
    <scope>NUCLEOTIDE SEQUENCE</scope>
    <source>
        <strain evidence="2">TRa018bII</strain>
    </source>
</reference>
<dbReference type="Proteomes" id="UP000824998">
    <property type="component" value="Unassembled WGS sequence"/>
</dbReference>
<proteinExistence type="inferred from homology"/>
<evidence type="ECO:0000256" key="1">
    <source>
        <dbReference type="ARBA" id="ARBA00008359"/>
    </source>
</evidence>
<dbReference type="InterPro" id="IPR018608">
    <property type="entry name" value="Gti1/Pac2"/>
</dbReference>